<dbReference type="AlphaFoldDB" id="A0A0E9R3T5"/>
<evidence type="ECO:0000313" key="1">
    <source>
        <dbReference type="EMBL" id="JAH23759.1"/>
    </source>
</evidence>
<reference evidence="1" key="1">
    <citation type="submission" date="2014-11" db="EMBL/GenBank/DDBJ databases">
        <authorList>
            <person name="Amaro Gonzalez C."/>
        </authorList>
    </citation>
    <scope>NUCLEOTIDE SEQUENCE</scope>
</reference>
<organism evidence="1">
    <name type="scientific">Anguilla anguilla</name>
    <name type="common">European freshwater eel</name>
    <name type="synonym">Muraena anguilla</name>
    <dbReference type="NCBI Taxonomy" id="7936"/>
    <lineage>
        <taxon>Eukaryota</taxon>
        <taxon>Metazoa</taxon>
        <taxon>Chordata</taxon>
        <taxon>Craniata</taxon>
        <taxon>Vertebrata</taxon>
        <taxon>Euteleostomi</taxon>
        <taxon>Actinopterygii</taxon>
        <taxon>Neopterygii</taxon>
        <taxon>Teleostei</taxon>
        <taxon>Anguilliformes</taxon>
        <taxon>Anguillidae</taxon>
        <taxon>Anguilla</taxon>
    </lineage>
</organism>
<protein>
    <submittedName>
        <fullName evidence="1">Uncharacterized protein</fullName>
    </submittedName>
</protein>
<sequence>MQIIKLAVTSLPFFRFHRIEAI</sequence>
<reference evidence="1" key="2">
    <citation type="journal article" date="2015" name="Fish Shellfish Immunol.">
        <title>Early steps in the European eel (Anguilla anguilla)-Vibrio vulnificus interaction in the gills: Role of the RtxA13 toxin.</title>
        <authorList>
            <person name="Callol A."/>
            <person name="Pajuelo D."/>
            <person name="Ebbesson L."/>
            <person name="Teles M."/>
            <person name="MacKenzie S."/>
            <person name="Amaro C."/>
        </authorList>
    </citation>
    <scope>NUCLEOTIDE SEQUENCE</scope>
</reference>
<dbReference type="EMBL" id="GBXM01084818">
    <property type="protein sequence ID" value="JAH23759.1"/>
    <property type="molecule type" value="Transcribed_RNA"/>
</dbReference>
<name>A0A0E9R3T5_ANGAN</name>
<proteinExistence type="predicted"/>
<accession>A0A0E9R3T5</accession>